<reference evidence="2" key="1">
    <citation type="submission" date="2022-02" db="EMBL/GenBank/DDBJ databases">
        <title>Towards deciphering the DNA virus diversity associated with rodent species in the families Cricetidae and Heteromyidae.</title>
        <authorList>
            <person name="Lund M."/>
            <person name="Larsen B.B."/>
            <person name="Gryseels S."/>
            <person name="Kraberger S."/>
            <person name="Rowsey D.M."/>
            <person name="Steger L."/>
            <person name="Yule K.M."/>
            <person name="Upham N.S."/>
            <person name="Worobey M."/>
            <person name="Van Doorslaer K."/>
            <person name="Varsani A."/>
        </authorList>
    </citation>
    <scope>NUCLEOTIDE SEQUENCE</scope>
    <source>
        <strain evidence="2">NeonRodF8_40</strain>
    </source>
</reference>
<feature type="domain" description="Replication-associated protein ORF2/G2P" evidence="1">
    <location>
        <begin position="72"/>
        <end position="190"/>
    </location>
</feature>
<dbReference type="EMBL" id="OM869637">
    <property type="protein sequence ID" value="UPW41618.1"/>
    <property type="molecule type" value="Genomic_DNA"/>
</dbReference>
<name>A0A976N270_9VIRU</name>
<sequence>MVCFSPIKAYRSRRMNKDTKKFPILFSPRRDTYSDVDGLVIPCGRCPGCLMAKSFEWTVRCVCESYSYSESYFFTFTYDKEHLPEGGTLVRAHFQSFMKRLRYYFPGYKIKVFYCGEYGEKRHRPHYHAILFGLPLQQEKIRFFQIGSTKRGNAEYYCPLIDKIWGLGSTDFGFCTPESCSYVAQYTLKKNKILSDIIKKGKDVEKPFIGSSRRNSIGFDYFMRYWRSIYNRGLFSPFPPKKGDKKPVQIRPIRYFNMLLEKHFPIQYIKYVVLPRRKAMYLERKRRVLHPDQFAEELDKKLRNRYYKERAILRRLSRDIRDIT</sequence>
<evidence type="ECO:0000259" key="1">
    <source>
        <dbReference type="Pfam" id="PF23343"/>
    </source>
</evidence>
<protein>
    <submittedName>
        <fullName evidence="2">Replication initiator protein</fullName>
    </submittedName>
</protein>
<evidence type="ECO:0000313" key="2">
    <source>
        <dbReference type="EMBL" id="UPW41618.1"/>
    </source>
</evidence>
<organism evidence="2">
    <name type="scientific">Peromfec virus RodF8_40</name>
    <dbReference type="NCBI Taxonomy" id="2929374"/>
    <lineage>
        <taxon>Viruses</taxon>
        <taxon>Monodnaviria</taxon>
        <taxon>Sangervirae</taxon>
        <taxon>Phixviricota</taxon>
        <taxon>Malgrandaviricetes</taxon>
        <taxon>Petitvirales</taxon>
        <taxon>Microviridae</taxon>
    </lineage>
</organism>
<accession>A0A976N270</accession>
<dbReference type="Pfam" id="PF23343">
    <property type="entry name" value="REP_ORF2-G2P"/>
    <property type="match status" value="1"/>
</dbReference>
<proteinExistence type="predicted"/>
<dbReference type="InterPro" id="IPR056906">
    <property type="entry name" value="ORF2/G2P_dom"/>
</dbReference>